<evidence type="ECO:0000313" key="3">
    <source>
        <dbReference type="Proteomes" id="UP000199506"/>
    </source>
</evidence>
<keyword evidence="1" id="KW-0472">Membrane</keyword>
<gene>
    <name evidence="2" type="ORF">SAMN05216439_1319</name>
</gene>
<keyword evidence="1" id="KW-1133">Transmembrane helix</keyword>
<feature type="transmembrane region" description="Helical" evidence="1">
    <location>
        <begin position="35"/>
        <end position="53"/>
    </location>
</feature>
<evidence type="ECO:0000313" key="2">
    <source>
        <dbReference type="EMBL" id="SEK68611.1"/>
    </source>
</evidence>
<dbReference type="STRING" id="190974.SAMN05216439_1319"/>
<dbReference type="AlphaFoldDB" id="A0A1H7J1G3"/>
<accession>A0A1H7J1G3</accession>
<feature type="transmembrane region" description="Helical" evidence="1">
    <location>
        <begin position="74"/>
        <end position="97"/>
    </location>
</feature>
<dbReference type="Proteomes" id="UP000199506">
    <property type="component" value="Unassembled WGS sequence"/>
</dbReference>
<proteinExistence type="predicted"/>
<feature type="transmembrane region" description="Helical" evidence="1">
    <location>
        <begin position="10"/>
        <end position="29"/>
    </location>
</feature>
<keyword evidence="1" id="KW-0812">Transmembrane</keyword>
<name>A0A1H7J1G3_9EURY</name>
<sequence>MGFLKNRRKIFIITVLLQFFTYLISLLLTIISGNIFYFGCSFLIYCVIGRVMINKLNNLYYNQRHYDYTGNYNFKLDLIFPFDIIMILINICTLKVLGII</sequence>
<evidence type="ECO:0000256" key="1">
    <source>
        <dbReference type="SAM" id="Phobius"/>
    </source>
</evidence>
<dbReference type="EMBL" id="FOAK01000004">
    <property type="protein sequence ID" value="SEK68611.1"/>
    <property type="molecule type" value="Genomic_DNA"/>
</dbReference>
<protein>
    <submittedName>
        <fullName evidence="2">Uncharacterized protein</fullName>
    </submittedName>
</protein>
<reference evidence="2 3" key="1">
    <citation type="submission" date="2016-10" db="EMBL/GenBank/DDBJ databases">
        <authorList>
            <person name="de Groot N.N."/>
        </authorList>
    </citation>
    <scope>NUCLEOTIDE SEQUENCE [LARGE SCALE GENOMIC DNA]</scope>
    <source>
        <strain evidence="2 3">DSM 11978</strain>
    </source>
</reference>
<organism evidence="2 3">
    <name type="scientific">Methanobrevibacter gottschalkii</name>
    <dbReference type="NCBI Taxonomy" id="190974"/>
    <lineage>
        <taxon>Archaea</taxon>
        <taxon>Methanobacteriati</taxon>
        <taxon>Methanobacteriota</taxon>
        <taxon>Methanomada group</taxon>
        <taxon>Methanobacteria</taxon>
        <taxon>Methanobacteriales</taxon>
        <taxon>Methanobacteriaceae</taxon>
        <taxon>Methanobrevibacter</taxon>
    </lineage>
</organism>